<dbReference type="PROSITE" id="PS52016">
    <property type="entry name" value="TONB_DEPENDENT_REC_3"/>
    <property type="match status" value="1"/>
</dbReference>
<evidence type="ECO:0000256" key="1">
    <source>
        <dbReference type="ARBA" id="ARBA00004571"/>
    </source>
</evidence>
<dbReference type="InterPro" id="IPR036942">
    <property type="entry name" value="Beta-barrel_TonB_sf"/>
</dbReference>
<dbReference type="InterPro" id="IPR037066">
    <property type="entry name" value="Plug_dom_sf"/>
</dbReference>
<keyword evidence="2 8" id="KW-0813">Transport</keyword>
<dbReference type="GO" id="GO:0015344">
    <property type="term" value="F:siderophore uptake transmembrane transporter activity"/>
    <property type="evidence" value="ECO:0007669"/>
    <property type="project" value="TreeGrafter"/>
</dbReference>
<dbReference type="InterPro" id="IPR000531">
    <property type="entry name" value="Beta-barrel_TonB"/>
</dbReference>
<dbReference type="Pfam" id="PF00593">
    <property type="entry name" value="TonB_dep_Rec_b-barrel"/>
    <property type="match status" value="1"/>
</dbReference>
<dbReference type="Proteomes" id="UP000294546">
    <property type="component" value="Unassembled WGS sequence"/>
</dbReference>
<dbReference type="GO" id="GO:0044718">
    <property type="term" value="P:siderophore transmembrane transport"/>
    <property type="evidence" value="ECO:0007669"/>
    <property type="project" value="TreeGrafter"/>
</dbReference>
<evidence type="ECO:0000256" key="8">
    <source>
        <dbReference type="PROSITE-ProRule" id="PRU01360"/>
    </source>
</evidence>
<evidence type="ECO:0000259" key="12">
    <source>
        <dbReference type="Pfam" id="PF07715"/>
    </source>
</evidence>
<keyword evidence="4 8" id="KW-0812">Transmembrane</keyword>
<sequence>MNMQSPGFIQKLLMSLALFACAAEAAEDRLLSEADFFVDIPEVTSATRMPQKLSEAPASMTVIDREVIEASGFQTIPDLMRLVPGFQAYTLNSDTSATSYHGAAGEYPNRLEVMIDGRSVYLPLLSTVRWETLGISVHDVERIEVVRGSNVPTQGSNAFLGSINIITREPTATSGLDLTTLFGSDQTRNGHLSFADSNGLISYRISANHEQSDGDTHYSNFYTGDWFSEDGSDGRWRDRQRRNYLNLSTTWTPDLVNSLWFQAGIDRGTSRIGPLDSDEAHYSDRDHESAFASGRYNHLYSDTGMIQLKASLNRLSLETPKATAAEVLTQLGESGPANCTASGLSDSVRATCKAMLQATQSLIDLNDYHLIEEHGITHTGDVELQVSDKLDNLAVAGGIGYRHMAAQSDVLLQNGEVHEDRSRLFANADWDFNPRWQLSSGVMYEYSSENSEAFSYRNALIFTPRQGSSLRLGYSRSERLPSLLERYGEATLYLGGDEYDQIRTPSPDLEPEEISSWELGYYQTLPGQRSYLDLRIFREEINNVVDSYMLSAADSDGRVFTSRNTASWINNGAEAQLRFELTPEVWTLLSYAYINTEHSNWRTGDDSVASGKRFFNVSDNISPEHTASLMLNWSPDPTLDLTLSHYYISGVRWIDSTELPGYNRTDLRVAKRWQVSRDTELEAALIMQNAFEPDYQDFYEYNEFERRTFLQFSMRHD</sequence>
<keyword evidence="10" id="KW-0732">Signal</keyword>
<evidence type="ECO:0000256" key="5">
    <source>
        <dbReference type="ARBA" id="ARBA00023077"/>
    </source>
</evidence>
<keyword evidence="13" id="KW-0675">Receptor</keyword>
<evidence type="ECO:0000256" key="4">
    <source>
        <dbReference type="ARBA" id="ARBA00022692"/>
    </source>
</evidence>
<dbReference type="Pfam" id="PF07715">
    <property type="entry name" value="Plug"/>
    <property type="match status" value="1"/>
</dbReference>
<dbReference type="Gene3D" id="2.40.170.20">
    <property type="entry name" value="TonB-dependent receptor, beta-barrel domain"/>
    <property type="match status" value="1"/>
</dbReference>
<dbReference type="AlphaFoldDB" id="A0A4R1GCB2"/>
<comment type="subcellular location">
    <subcellularLocation>
        <location evidence="1 8">Cell outer membrane</location>
        <topology evidence="1 8">Multi-pass membrane protein</topology>
    </subcellularLocation>
</comment>
<keyword evidence="5 9" id="KW-0798">TonB box</keyword>
<dbReference type="OrthoDB" id="9758929at2"/>
<comment type="similarity">
    <text evidence="8 9">Belongs to the TonB-dependent receptor family.</text>
</comment>
<protein>
    <submittedName>
        <fullName evidence="13">Iron complex outermembrane receptor protein</fullName>
    </submittedName>
</protein>
<dbReference type="SUPFAM" id="SSF56935">
    <property type="entry name" value="Porins"/>
    <property type="match status" value="1"/>
</dbReference>
<name>A0A4R1GCB2_9GAMM</name>
<feature type="signal peptide" evidence="10">
    <location>
        <begin position="1"/>
        <end position="25"/>
    </location>
</feature>
<evidence type="ECO:0000313" key="14">
    <source>
        <dbReference type="Proteomes" id="UP000294546"/>
    </source>
</evidence>
<dbReference type="InterPro" id="IPR039426">
    <property type="entry name" value="TonB-dep_rcpt-like"/>
</dbReference>
<evidence type="ECO:0000256" key="7">
    <source>
        <dbReference type="ARBA" id="ARBA00023237"/>
    </source>
</evidence>
<evidence type="ECO:0000313" key="13">
    <source>
        <dbReference type="EMBL" id="TCK05887.1"/>
    </source>
</evidence>
<reference evidence="13 14" key="1">
    <citation type="submission" date="2019-03" db="EMBL/GenBank/DDBJ databases">
        <title>Genomic Encyclopedia of Archaeal and Bacterial Type Strains, Phase II (KMG-II): from individual species to whole genera.</title>
        <authorList>
            <person name="Goeker M."/>
        </authorList>
    </citation>
    <scope>NUCLEOTIDE SEQUENCE [LARGE SCALE GENOMIC DNA]</scope>
    <source>
        <strain evidence="13 14">DSM 27697</strain>
    </source>
</reference>
<feature type="chain" id="PRO_5020312732" evidence="10">
    <location>
        <begin position="26"/>
        <end position="717"/>
    </location>
</feature>
<keyword evidence="6 8" id="KW-0472">Membrane</keyword>
<evidence type="ECO:0000256" key="6">
    <source>
        <dbReference type="ARBA" id="ARBA00023136"/>
    </source>
</evidence>
<keyword evidence="7 8" id="KW-0998">Cell outer membrane</keyword>
<evidence type="ECO:0000256" key="9">
    <source>
        <dbReference type="RuleBase" id="RU003357"/>
    </source>
</evidence>
<dbReference type="PANTHER" id="PTHR30069">
    <property type="entry name" value="TONB-DEPENDENT OUTER MEMBRANE RECEPTOR"/>
    <property type="match status" value="1"/>
</dbReference>
<keyword evidence="3 8" id="KW-1134">Transmembrane beta strand</keyword>
<keyword evidence="14" id="KW-1185">Reference proteome</keyword>
<dbReference type="GO" id="GO:0009279">
    <property type="term" value="C:cell outer membrane"/>
    <property type="evidence" value="ECO:0007669"/>
    <property type="project" value="UniProtKB-SubCell"/>
</dbReference>
<evidence type="ECO:0000256" key="3">
    <source>
        <dbReference type="ARBA" id="ARBA00022452"/>
    </source>
</evidence>
<feature type="domain" description="TonB-dependent receptor-like beta-barrel" evidence="11">
    <location>
        <begin position="238"/>
        <end position="678"/>
    </location>
</feature>
<proteinExistence type="inferred from homology"/>
<dbReference type="InterPro" id="IPR012910">
    <property type="entry name" value="Plug_dom"/>
</dbReference>
<evidence type="ECO:0000256" key="10">
    <source>
        <dbReference type="SAM" id="SignalP"/>
    </source>
</evidence>
<dbReference type="Gene3D" id="2.170.130.10">
    <property type="entry name" value="TonB-dependent receptor, plug domain"/>
    <property type="match status" value="1"/>
</dbReference>
<feature type="domain" description="TonB-dependent receptor plug" evidence="12">
    <location>
        <begin position="53"/>
        <end position="161"/>
    </location>
</feature>
<accession>A0A4R1GCB2</accession>
<dbReference type="PANTHER" id="PTHR30069:SF27">
    <property type="entry name" value="BLL4766 PROTEIN"/>
    <property type="match status" value="1"/>
</dbReference>
<organism evidence="13 14">
    <name type="scientific">Marinobacterium mangrovicola</name>
    <dbReference type="NCBI Taxonomy" id="1476959"/>
    <lineage>
        <taxon>Bacteria</taxon>
        <taxon>Pseudomonadati</taxon>
        <taxon>Pseudomonadota</taxon>
        <taxon>Gammaproteobacteria</taxon>
        <taxon>Oceanospirillales</taxon>
        <taxon>Oceanospirillaceae</taxon>
        <taxon>Marinobacterium</taxon>
    </lineage>
</organism>
<evidence type="ECO:0000259" key="11">
    <source>
        <dbReference type="Pfam" id="PF00593"/>
    </source>
</evidence>
<evidence type="ECO:0000256" key="2">
    <source>
        <dbReference type="ARBA" id="ARBA00022448"/>
    </source>
</evidence>
<dbReference type="EMBL" id="SMFU01000009">
    <property type="protein sequence ID" value="TCK05887.1"/>
    <property type="molecule type" value="Genomic_DNA"/>
</dbReference>
<gene>
    <name evidence="13" type="ORF">CLV83_2828</name>
</gene>
<comment type="caution">
    <text evidence="13">The sequence shown here is derived from an EMBL/GenBank/DDBJ whole genome shotgun (WGS) entry which is preliminary data.</text>
</comment>